<feature type="active site" evidence="11">
    <location>
        <position position="97"/>
    </location>
</feature>
<keyword evidence="9 11" id="KW-0804">Transcription</keyword>
<comment type="cofactor">
    <cofactor evidence="11">
        <name>Mg(2+)</name>
        <dbReference type="ChEBI" id="CHEBI:18420"/>
    </cofactor>
    <cofactor evidence="11">
        <name>Mn(2+)</name>
        <dbReference type="ChEBI" id="CHEBI:29035"/>
    </cofactor>
</comment>
<evidence type="ECO:0000256" key="11">
    <source>
        <dbReference type="HAMAP-Rule" id="MF_00700"/>
    </source>
</evidence>
<keyword evidence="7 11" id="KW-0479">Metal-binding</keyword>
<dbReference type="GO" id="GO:0006269">
    <property type="term" value="P:DNA replication, synthesis of primer"/>
    <property type="evidence" value="ECO:0007669"/>
    <property type="project" value="UniProtKB-UniRule"/>
</dbReference>
<dbReference type="HAMAP" id="MF_00700">
    <property type="entry name" value="DNA_primase_sml_arc"/>
    <property type="match status" value="1"/>
</dbReference>
<dbReference type="GO" id="GO:1990077">
    <property type="term" value="C:primosome complex"/>
    <property type="evidence" value="ECO:0007669"/>
    <property type="project" value="UniProtKB-KW"/>
</dbReference>
<evidence type="ECO:0000256" key="10">
    <source>
        <dbReference type="ARBA" id="ARBA00023211"/>
    </source>
</evidence>
<dbReference type="Gene3D" id="3.90.920.10">
    <property type="entry name" value="DNA primase, PRIM domain"/>
    <property type="match status" value="1"/>
</dbReference>
<keyword evidence="2 11" id="KW-0240">DNA-directed RNA polymerase</keyword>
<keyword evidence="4 11" id="KW-0808">Transferase</keyword>
<dbReference type="EMBL" id="KP211874">
    <property type="protein sequence ID" value="ANV80127.1"/>
    <property type="molecule type" value="Genomic_DNA"/>
</dbReference>
<comment type="subunit">
    <text evidence="11">Heterodimer of a small subunit (PriS) and a large subunit (PriL).</text>
</comment>
<evidence type="ECO:0000256" key="4">
    <source>
        <dbReference type="ARBA" id="ARBA00022679"/>
    </source>
</evidence>
<evidence type="ECO:0000256" key="6">
    <source>
        <dbReference type="ARBA" id="ARBA00022705"/>
    </source>
</evidence>
<dbReference type="GO" id="GO:0000428">
    <property type="term" value="C:DNA-directed RNA polymerase complex"/>
    <property type="evidence" value="ECO:0007669"/>
    <property type="project" value="UniProtKB-KW"/>
</dbReference>
<evidence type="ECO:0000256" key="5">
    <source>
        <dbReference type="ARBA" id="ARBA00022695"/>
    </source>
</evidence>
<protein>
    <recommendedName>
        <fullName evidence="11">DNA primase small subunit PriS</fullName>
        <ecNumber evidence="11">2.7.7.-</ecNumber>
    </recommendedName>
</protein>
<evidence type="ECO:0000256" key="3">
    <source>
        <dbReference type="ARBA" id="ARBA00022515"/>
    </source>
</evidence>
<keyword evidence="10 11" id="KW-0464">Manganese</keyword>
<dbReference type="AlphaFoldDB" id="A0A1B1TCX5"/>
<comment type="function">
    <text evidence="13">RNA polymerase that catalyzes the synthesis of short RNA molecules used as primers for DNA polymerase during DNA replication.</text>
</comment>
<dbReference type="PANTHER" id="PTHR10536">
    <property type="entry name" value="DNA PRIMASE SMALL SUBUNIT"/>
    <property type="match status" value="1"/>
</dbReference>
<evidence type="ECO:0000256" key="2">
    <source>
        <dbReference type="ARBA" id="ARBA00022478"/>
    </source>
</evidence>
<proteinExistence type="inferred from homology"/>
<feature type="active site" evidence="11">
    <location>
        <position position="299"/>
    </location>
</feature>
<dbReference type="Pfam" id="PF01896">
    <property type="entry name" value="DNA_primase_S"/>
    <property type="match status" value="1"/>
</dbReference>
<dbReference type="InterPro" id="IPR002755">
    <property type="entry name" value="DNA_primase_S"/>
</dbReference>
<evidence type="ECO:0000256" key="12">
    <source>
        <dbReference type="RuleBase" id="RU003514"/>
    </source>
</evidence>
<dbReference type="GO" id="GO:0046872">
    <property type="term" value="F:metal ion binding"/>
    <property type="evidence" value="ECO:0007669"/>
    <property type="project" value="UniProtKB-KW"/>
</dbReference>
<sequence length="401" mass="45585">MLSSGWSRFAHRFAKYYRTAELWVPPRIKLREWMFIPFGGAPPIRHKGFSDIESVRDFLSNKSMHSCFYSTAYWERPFELKMADKNWFGADLIFDLDGDHLPGVTDRDFPGMLEVIREQGWTLWNDYLEPEFGFDEKFLQVTFSGHRGYHLHYRDPSLFHLDSGARRELVSHIRGEGVDVKGGLARFHDATSSGWSNRIRDGMEAMVGKLQNISLQGDGYKADINELHEGLKAQSKREGRTSTKGVVSIQKLSKLLEDSRRSTRLLAGHFGVLDRYESLFLDLLKTDSSVILGSAGETDEVVTIDVRRQIRWPTSLHGKSGMRVSEFPLERLDPDGSNPYDPLSEAVVLGTQDSIKVEMLKDECIFEFLGKRTEASSGDIIETHEAGATFLVLKGWAKIIN</sequence>
<keyword evidence="6 11" id="KW-0235">DNA replication</keyword>
<dbReference type="EC" id="2.7.7.-" evidence="11"/>
<evidence type="ECO:0000256" key="9">
    <source>
        <dbReference type="ARBA" id="ARBA00023163"/>
    </source>
</evidence>
<name>A0A1B1TCX5_9ARCH</name>
<evidence type="ECO:0000256" key="8">
    <source>
        <dbReference type="ARBA" id="ARBA00022842"/>
    </source>
</evidence>
<organism evidence="14">
    <name type="scientific">uncultured Poseidoniia archaeon</name>
    <dbReference type="NCBI Taxonomy" id="1697135"/>
    <lineage>
        <taxon>Archaea</taxon>
        <taxon>Methanobacteriati</taxon>
        <taxon>Thermoplasmatota</taxon>
        <taxon>Candidatus Poseidoniia</taxon>
        <taxon>environmental samples</taxon>
    </lineage>
</organism>
<comment type="function">
    <text evidence="11">Catalytic subunit of DNA primase, an RNA polymerase that catalyzes the synthesis of short RNA molecules used as primers for DNA polymerase during DNA replication. The small subunit contains the primase catalytic core and has DNA synthesis activity on its own. Binding to the large subunit stabilizes and modulates the activity, increasing the rate of DNA synthesis while decreasing the length of the DNA fragments, and conferring RNA synthesis capability. The DNA polymerase activity may enable DNA primase to also catalyze primer extension after primer synthesis. May also play a role in DNA repair.</text>
</comment>
<dbReference type="InterPro" id="IPR023639">
    <property type="entry name" value="DNA_primase_ssu_PriS"/>
</dbReference>
<evidence type="ECO:0000256" key="13">
    <source>
        <dbReference type="RuleBase" id="RU004224"/>
    </source>
</evidence>
<comment type="similarity">
    <text evidence="1 11 12">Belongs to the eukaryotic-type primase small subunit family.</text>
</comment>
<keyword evidence="3 11" id="KW-0639">Primosome</keyword>
<dbReference type="GO" id="GO:0003899">
    <property type="term" value="F:DNA-directed RNA polymerase activity"/>
    <property type="evidence" value="ECO:0007669"/>
    <property type="project" value="UniProtKB-UniRule"/>
</dbReference>
<gene>
    <name evidence="11" type="primary">priS</name>
</gene>
<accession>A0A1B1TCX5</accession>
<evidence type="ECO:0000313" key="14">
    <source>
        <dbReference type="EMBL" id="ANV80127.1"/>
    </source>
</evidence>
<keyword evidence="5 11" id="KW-0548">Nucleotidyltransferase</keyword>
<evidence type="ECO:0000256" key="1">
    <source>
        <dbReference type="ARBA" id="ARBA00009762"/>
    </source>
</evidence>
<keyword evidence="8 11" id="KW-0460">Magnesium</keyword>
<feature type="active site" evidence="11">
    <location>
        <position position="95"/>
    </location>
</feature>
<dbReference type="SUPFAM" id="SSF56747">
    <property type="entry name" value="Prim-pol domain"/>
    <property type="match status" value="1"/>
</dbReference>
<evidence type="ECO:0000256" key="7">
    <source>
        <dbReference type="ARBA" id="ARBA00022723"/>
    </source>
</evidence>
<reference evidence="14" key="2">
    <citation type="journal article" date="2015" name="ISME J.">
        <title>A new class of marine Euryarchaeota group II from the Mediterranean deep chlorophyll maximum.</title>
        <authorList>
            <person name="Martin-Cuadrado A.B."/>
            <person name="Garcia-Heredia I."/>
            <person name="Molto A.G."/>
            <person name="Lopez-Ubeda R."/>
            <person name="Kimes N."/>
            <person name="Lopez-Garcia P."/>
            <person name="Moreira D."/>
            <person name="Rodriguez-Valera F."/>
        </authorList>
    </citation>
    <scope>NUCLEOTIDE SEQUENCE</scope>
</reference>
<reference evidence="14" key="1">
    <citation type="submission" date="2014-11" db="EMBL/GenBank/DDBJ databases">
        <authorList>
            <person name="Zhu J."/>
            <person name="Qi W."/>
            <person name="Song R."/>
        </authorList>
    </citation>
    <scope>NUCLEOTIDE SEQUENCE</scope>
</reference>